<dbReference type="OrthoDB" id="6521020at2"/>
<organism evidence="1 2">
    <name type="scientific">Erwinia typographi</name>
    <dbReference type="NCBI Taxonomy" id="371042"/>
    <lineage>
        <taxon>Bacteria</taxon>
        <taxon>Pseudomonadati</taxon>
        <taxon>Pseudomonadota</taxon>
        <taxon>Gammaproteobacteria</taxon>
        <taxon>Enterobacterales</taxon>
        <taxon>Erwiniaceae</taxon>
        <taxon>Erwinia</taxon>
    </lineage>
</organism>
<accession>A0A0A3Z7U0</accession>
<dbReference type="EMBL" id="JRUQ01000019">
    <property type="protein sequence ID" value="KGT95137.1"/>
    <property type="molecule type" value="Genomic_DNA"/>
</dbReference>
<dbReference type="Pfam" id="PF06092">
    <property type="entry name" value="DUF943"/>
    <property type="match status" value="1"/>
</dbReference>
<reference evidence="1 2" key="1">
    <citation type="submission" date="2014-10" db="EMBL/GenBank/DDBJ databases">
        <title>Genome sequence of Erwinia typographi M043b.</title>
        <authorList>
            <person name="Chan K.-G."/>
            <person name="Tan W.-S."/>
        </authorList>
    </citation>
    <scope>NUCLEOTIDE SEQUENCE [LARGE SCALE GENOMIC DNA]</scope>
    <source>
        <strain evidence="1 2">M043b</strain>
    </source>
</reference>
<dbReference type="STRING" id="371042.NG99_05795"/>
<protein>
    <submittedName>
        <fullName evidence="1">Uncharacterized protein</fullName>
    </submittedName>
</protein>
<dbReference type="eggNOG" id="ENOG5031VW6">
    <property type="taxonomic scope" value="Bacteria"/>
</dbReference>
<dbReference type="AlphaFoldDB" id="A0A0A3Z7U0"/>
<gene>
    <name evidence="1" type="ORF">NG99_05795</name>
</gene>
<keyword evidence="2" id="KW-1185">Reference proteome</keyword>
<name>A0A0A3Z7U0_9GAMM</name>
<comment type="caution">
    <text evidence="1">The sequence shown here is derived from an EMBL/GenBank/DDBJ whole genome shotgun (WGS) entry which is preliminary data.</text>
</comment>
<sequence>MKSIKNELLQVLVAVLALLGVIFFILKISEPVEIVDIHHESDGSNVLVRHFPYTDAGKLAWWKENEEMLKEKYGVPEEDETGDFRIVFWGFNDGYKVMPKSVPRLSFETTDLRCFDDRKVKDNCIEKDILFRVSSRGGDVTYYDTYNHSYMKKKDGEIIKLKDQ</sequence>
<dbReference type="Proteomes" id="UP000030351">
    <property type="component" value="Unassembled WGS sequence"/>
</dbReference>
<dbReference type="RefSeq" id="WP_034889291.1">
    <property type="nucleotide sequence ID" value="NZ_JRUQ01000019.1"/>
</dbReference>
<dbReference type="InterPro" id="IPR010351">
    <property type="entry name" value="DUF943"/>
</dbReference>
<proteinExistence type="predicted"/>
<evidence type="ECO:0000313" key="1">
    <source>
        <dbReference type="EMBL" id="KGT95137.1"/>
    </source>
</evidence>
<evidence type="ECO:0000313" key="2">
    <source>
        <dbReference type="Proteomes" id="UP000030351"/>
    </source>
</evidence>